<proteinExistence type="predicted"/>
<accession>M1PLF1</accession>
<evidence type="ECO:0000313" key="3">
    <source>
        <dbReference type="Proteomes" id="UP000011721"/>
    </source>
</evidence>
<reference evidence="3" key="1">
    <citation type="journal article" date="2013" name="Stand. Genomic Sci.">
        <title>Complete genome sequence of Desulfocapsa sulfexigens, a marine deltaproteobacterium specialized in disproportionating inorganic sulfur compounds.</title>
        <authorList>
            <person name="Finster K.W."/>
            <person name="Kjeldsen K.U."/>
            <person name="Kube M."/>
            <person name="Reinhardt R."/>
            <person name="Mussmann M."/>
            <person name="Amann R."/>
            <person name="Schreiber L."/>
        </authorList>
    </citation>
    <scope>NUCLEOTIDE SEQUENCE [LARGE SCALE GENOMIC DNA]</scope>
    <source>
        <strain evidence="3">DSM 10523 / SB164P1</strain>
    </source>
</reference>
<evidence type="ECO:0000313" key="2">
    <source>
        <dbReference type="EMBL" id="AGF77301.1"/>
    </source>
</evidence>
<sequence length="1047" mass="118148">MIAQLYKSPTLVSSCLSVLLALSIVFGFSPTPLSVAAEKQTFVKEDLQNDKDTQNDKTTLIISKSEAFKASLKDYNLKSLLTGKSTDVFSDTMHLDALTENLVKGKLDRNAQYIKKLQSEEKQNKQSIKKIRKILKAAKTNPTRFNNLVAAGNTSNSPVNHSKEGKQYIEKQAIAKLKQHNATQKALLEAKNTRSQIVAGHDTYKKVQKTGGVIGRVLSLWDAGQNSYYYDTETKETRFDTGTYLKNAAMNLSGLSGFVNAYQEGQKKGVLVGVYNGAKCIPLASDALNVYELTESSIGIVHDTLESKRIIAENKDEQERQGQVAVSKLKTLFSQIKAKEAEFRRLQQESEEKIKNFDNITKQYTEVFNRSVAREQSLISADSLLEAADKARSFMDAERITTLRDDSEKMMLATATTIKLASTTLEHYQTNGGDPENLDKTIEELKQMVSVLTARKNECDVISSALSPLLGGGKALEGASEQNQQMAADSLIANELYQKGANQLKEHGNIIKRGKTLKIEQDTILAQSKQLLSYFYRNGDPKTKSDLEIAFRNVLQYKIDDYSLSKLDEKQDTISFEFSTWRKSTSITEEIPPDFAIFIQNATSLGSEIAGLGDSLGRSISTTQDFLERLSNPTVLTSDTSPATEKTNQQYLKDEKLFNLSIDDITKQIQFRERGGAIREHAELYCGYQAYKYSETGRLVFGSANKDLCAKELETGIITIVDRSYGKKKNVKYTIWYVKDVITVRGSWVDYYRKKMKLQETIENEIEDYNVQPIKIKNAHDAYIGKLKNPLHNEVRGFAFNFPFYMELDGWVDCIVGENGRFSTGSKDPYNPNLWDNYFGDSPQEKTKLQERMKYWDSRLNSEIADNLDAHMTIPAQMVAFTDKNFLKDVRPLFRGLDGFKGDAKIHLSHEREYRTLKKRWEWGNNIHASITASVNISAEFPDSNESWGSAIQKMHKRLQENKEQYDNKGRIKKLNLPGTDLAYGYSETDSRPLQRGGRSIQAPTQVGNVIFIKKNVRVSIQVYASNIPPNERIDIFGIAQTIISNF</sequence>
<evidence type="ECO:0000256" key="1">
    <source>
        <dbReference type="SAM" id="Coils"/>
    </source>
</evidence>
<name>M1PLF1_DESSD</name>
<feature type="coiled-coil region" evidence="1">
    <location>
        <begin position="329"/>
        <end position="356"/>
    </location>
</feature>
<dbReference type="HOGENOM" id="CLU_291483_0_0_7"/>
<keyword evidence="3" id="KW-1185">Reference proteome</keyword>
<protein>
    <submittedName>
        <fullName evidence="2">Uncharacterized protein</fullName>
    </submittedName>
</protein>
<dbReference type="KEGG" id="dsf:UWK_00723"/>
<gene>
    <name evidence="2" type="ordered locus">UWK_00723</name>
</gene>
<keyword evidence="1" id="KW-0175">Coiled coil</keyword>
<dbReference type="AlphaFoldDB" id="M1PLF1"/>
<dbReference type="STRING" id="1167006.UWK_00723"/>
<dbReference type="eggNOG" id="COG1196">
    <property type="taxonomic scope" value="Bacteria"/>
</dbReference>
<dbReference type="EMBL" id="CP003985">
    <property type="protein sequence ID" value="AGF77301.1"/>
    <property type="molecule type" value="Genomic_DNA"/>
</dbReference>
<organism evidence="2 3">
    <name type="scientific">Desulfocapsa sulfexigens (strain DSM 10523 / SB164P1)</name>
    <dbReference type="NCBI Taxonomy" id="1167006"/>
    <lineage>
        <taxon>Bacteria</taxon>
        <taxon>Pseudomonadati</taxon>
        <taxon>Thermodesulfobacteriota</taxon>
        <taxon>Desulfobulbia</taxon>
        <taxon>Desulfobulbales</taxon>
        <taxon>Desulfocapsaceae</taxon>
        <taxon>Desulfocapsa</taxon>
    </lineage>
</organism>
<dbReference type="Proteomes" id="UP000011721">
    <property type="component" value="Chromosome"/>
</dbReference>